<dbReference type="InterPro" id="IPR050388">
    <property type="entry name" value="ABC_Ni/Peptide_Import"/>
</dbReference>
<dbReference type="SUPFAM" id="SSF52540">
    <property type="entry name" value="P-loop containing nucleoside triphosphate hydrolases"/>
    <property type="match status" value="1"/>
</dbReference>
<dbReference type="PROSITE" id="PS00211">
    <property type="entry name" value="ABC_TRANSPORTER_1"/>
    <property type="match status" value="1"/>
</dbReference>
<dbReference type="InterPro" id="IPR003439">
    <property type="entry name" value="ABC_transporter-like_ATP-bd"/>
</dbReference>
<dbReference type="Pfam" id="PF00005">
    <property type="entry name" value="ABC_tran"/>
    <property type="match status" value="1"/>
</dbReference>
<keyword evidence="3" id="KW-0813">Transport</keyword>
<dbReference type="Pfam" id="PF08352">
    <property type="entry name" value="oligo_HPY"/>
    <property type="match status" value="1"/>
</dbReference>
<dbReference type="InterPro" id="IPR003593">
    <property type="entry name" value="AAA+_ATPase"/>
</dbReference>
<name>A0A328CC23_9DELT</name>
<evidence type="ECO:0000256" key="7">
    <source>
        <dbReference type="ARBA" id="ARBA00023136"/>
    </source>
</evidence>
<dbReference type="GO" id="GO:0005524">
    <property type="term" value="F:ATP binding"/>
    <property type="evidence" value="ECO:0007669"/>
    <property type="project" value="UniProtKB-KW"/>
</dbReference>
<dbReference type="Gene3D" id="3.40.50.300">
    <property type="entry name" value="P-loop containing nucleotide triphosphate hydrolases"/>
    <property type="match status" value="1"/>
</dbReference>
<evidence type="ECO:0000256" key="2">
    <source>
        <dbReference type="ARBA" id="ARBA00005417"/>
    </source>
</evidence>
<keyword evidence="6 9" id="KW-0067">ATP-binding</keyword>
<dbReference type="NCBIfam" id="TIGR01727">
    <property type="entry name" value="oligo_HPY"/>
    <property type="match status" value="1"/>
</dbReference>
<dbReference type="AlphaFoldDB" id="A0A328CC23"/>
<dbReference type="InterPro" id="IPR013563">
    <property type="entry name" value="Oligopep_ABC_C"/>
</dbReference>
<comment type="caution">
    <text evidence="9">The sequence shown here is derived from an EMBL/GenBank/DDBJ whole genome shotgun (WGS) entry which is preliminary data.</text>
</comment>
<evidence type="ECO:0000256" key="1">
    <source>
        <dbReference type="ARBA" id="ARBA00004202"/>
    </source>
</evidence>
<dbReference type="GO" id="GO:0016887">
    <property type="term" value="F:ATP hydrolysis activity"/>
    <property type="evidence" value="ECO:0007669"/>
    <property type="project" value="InterPro"/>
</dbReference>
<evidence type="ECO:0000256" key="4">
    <source>
        <dbReference type="ARBA" id="ARBA00022475"/>
    </source>
</evidence>
<accession>A0A328CC23</accession>
<proteinExistence type="inferred from homology"/>
<keyword evidence="7" id="KW-0472">Membrane</keyword>
<keyword evidence="4" id="KW-1003">Cell membrane</keyword>
<dbReference type="FunFam" id="3.40.50.300:FF:000016">
    <property type="entry name" value="Oligopeptide ABC transporter ATP-binding component"/>
    <property type="match status" value="1"/>
</dbReference>
<dbReference type="GO" id="GO:0015833">
    <property type="term" value="P:peptide transport"/>
    <property type="evidence" value="ECO:0007669"/>
    <property type="project" value="InterPro"/>
</dbReference>
<comment type="subcellular location">
    <subcellularLocation>
        <location evidence="1">Cell membrane</location>
        <topology evidence="1">Peripheral membrane protein</topology>
    </subcellularLocation>
</comment>
<dbReference type="Proteomes" id="UP000249169">
    <property type="component" value="Unassembled WGS sequence"/>
</dbReference>
<sequence length="387" mass="42640">MRSTRSFARTDVTSDIKTAEEGSEQVLLRVDDLKTYFDTDDGEVRAVDGVSFEVRRGECVGVVGESGSGKSVCQISILGLIPSPPGRIAGGEVSFDGRDLLRASKKELRSIRGNEISMIWQDPMSSLNPFLKISRQLIEPLQTHQGLSKEEAREKAIAMLEKVGIPGPRERIDQYPHQFSGGMRQRVMIAMALLCEPKLLIADEPTTALDVTIQAQILELIKDLRTDFGTSVIMITHDLGVVAGMADRIIVMYAGRVMEVTEADKLFKSPGHPYTVGLLKSVPRLDRGHEERLIPIEGRPPDTSKPIPGCPFAPRCAWAEEKCLRERPPLFEVAPGHRSACWRASEVYLAELGSKATTAQVTRVEELARRAKVTEQTLAELQAEGSP</sequence>
<evidence type="ECO:0000313" key="10">
    <source>
        <dbReference type="Proteomes" id="UP000249169"/>
    </source>
</evidence>
<dbReference type="PANTHER" id="PTHR43297">
    <property type="entry name" value="OLIGOPEPTIDE TRANSPORT ATP-BINDING PROTEIN APPD"/>
    <property type="match status" value="1"/>
</dbReference>
<dbReference type="InterPro" id="IPR017871">
    <property type="entry name" value="ABC_transporter-like_CS"/>
</dbReference>
<feature type="domain" description="ABC transporter" evidence="8">
    <location>
        <begin position="28"/>
        <end position="279"/>
    </location>
</feature>
<evidence type="ECO:0000256" key="5">
    <source>
        <dbReference type="ARBA" id="ARBA00022741"/>
    </source>
</evidence>
<dbReference type="EMBL" id="QHKO01000002">
    <property type="protein sequence ID" value="RAL23707.1"/>
    <property type="molecule type" value="Genomic_DNA"/>
</dbReference>
<evidence type="ECO:0000256" key="3">
    <source>
        <dbReference type="ARBA" id="ARBA00022448"/>
    </source>
</evidence>
<reference evidence="9 10" key="1">
    <citation type="submission" date="2018-05" db="EMBL/GenBank/DDBJ databases">
        <title>Lujinxingia marina gen. nov. sp. nov., a new facultative anaerobic member of the class Deltaproteobacteria, and proposal of Lujinxingaceae fam. nov.</title>
        <authorList>
            <person name="Li C.-M."/>
        </authorList>
    </citation>
    <scope>NUCLEOTIDE SEQUENCE [LARGE SCALE GENOMIC DNA]</scope>
    <source>
        <strain evidence="9 10">B210</strain>
    </source>
</reference>
<dbReference type="PANTHER" id="PTHR43297:SF2">
    <property type="entry name" value="DIPEPTIDE TRANSPORT ATP-BINDING PROTEIN DPPD"/>
    <property type="match status" value="1"/>
</dbReference>
<dbReference type="SMART" id="SM00382">
    <property type="entry name" value="AAA"/>
    <property type="match status" value="1"/>
</dbReference>
<keyword evidence="10" id="KW-1185">Reference proteome</keyword>
<dbReference type="GO" id="GO:0005886">
    <property type="term" value="C:plasma membrane"/>
    <property type="evidence" value="ECO:0007669"/>
    <property type="project" value="UniProtKB-SubCell"/>
</dbReference>
<evidence type="ECO:0000313" key="9">
    <source>
        <dbReference type="EMBL" id="RAL23707.1"/>
    </source>
</evidence>
<organism evidence="9 10">
    <name type="scientific">Lujinxingia litoralis</name>
    <dbReference type="NCBI Taxonomy" id="2211119"/>
    <lineage>
        <taxon>Bacteria</taxon>
        <taxon>Deltaproteobacteria</taxon>
        <taxon>Bradymonadales</taxon>
        <taxon>Lujinxingiaceae</taxon>
        <taxon>Lujinxingia</taxon>
    </lineage>
</organism>
<dbReference type="OrthoDB" id="9809450at2"/>
<evidence type="ECO:0000256" key="6">
    <source>
        <dbReference type="ARBA" id="ARBA00022840"/>
    </source>
</evidence>
<dbReference type="InterPro" id="IPR027417">
    <property type="entry name" value="P-loop_NTPase"/>
</dbReference>
<comment type="similarity">
    <text evidence="2">Belongs to the ABC transporter superfamily.</text>
</comment>
<gene>
    <name evidence="9" type="ORF">DL240_05990</name>
</gene>
<dbReference type="CDD" id="cd03257">
    <property type="entry name" value="ABC_NikE_OppD_transporters"/>
    <property type="match status" value="1"/>
</dbReference>
<dbReference type="PROSITE" id="PS50893">
    <property type="entry name" value="ABC_TRANSPORTER_2"/>
    <property type="match status" value="1"/>
</dbReference>
<keyword evidence="5" id="KW-0547">Nucleotide-binding</keyword>
<evidence type="ECO:0000259" key="8">
    <source>
        <dbReference type="PROSITE" id="PS50893"/>
    </source>
</evidence>
<protein>
    <submittedName>
        <fullName evidence="9">Peptide ABC transporter ATP-binding protein</fullName>
    </submittedName>
</protein>